<name>A0ABQ9FKL4_TEGGR</name>
<sequence length="369" mass="43060">MDSKISIMPKSKTLESVKKETRFLPYARGFKRPTERIQISAIGFFSDIPRPTSIDDWLAQYAEEGQTYCQFLEECPWLSRRKRKYMNQTFFSGGKTILEKYPNGKIYLLPLGDFSGKHCVNFQDLQKYAEIYLGIPVVALPGIKLEIKERKVVWVEEPENNSVAGGSRSSTRTRKHTLNSRYNEKTKHYQICVDQALLQLRSKIPSDAICMIGLTMSDLYGDETDLFVAGMAAGNHRVAVFSFYRYDPIFTFSPENWFDVWRENNIPLEERKRLILQRSCKLLVHEISHLLGIDHCVFFDCCMNGSGHLEEDYRQPIHLCPVDLHKLQKLVGFNVIDRYKKLSEFYKEHGMTCEFDWVTKRIDYLMKQP</sequence>
<keyword evidence="4" id="KW-0378">Hydrolase</keyword>
<comment type="caution">
    <text evidence="7">The sequence shown here is derived from an EMBL/GenBank/DDBJ whole genome shotgun (WGS) entry which is preliminary data.</text>
</comment>
<proteinExistence type="predicted"/>
<reference evidence="7 8" key="1">
    <citation type="submission" date="2022-12" db="EMBL/GenBank/DDBJ databases">
        <title>Chromosome-level genome of Tegillarca granosa.</title>
        <authorList>
            <person name="Kim J."/>
        </authorList>
    </citation>
    <scope>NUCLEOTIDE SEQUENCE [LARGE SCALE GENOMIC DNA]</scope>
    <source>
        <strain evidence="7">Teg-2019</strain>
        <tissue evidence="7">Adductor muscle</tissue>
    </source>
</reference>
<dbReference type="SUPFAM" id="SSF55486">
    <property type="entry name" value="Metalloproteases ('zincins'), catalytic domain"/>
    <property type="match status" value="1"/>
</dbReference>
<keyword evidence="3" id="KW-0479">Metal-binding</keyword>
<dbReference type="InterPro" id="IPR024079">
    <property type="entry name" value="MetalloPept_cat_dom_sf"/>
</dbReference>
<dbReference type="Gene3D" id="3.40.390.10">
    <property type="entry name" value="Collagenase (Catalytic Domain)"/>
    <property type="match status" value="1"/>
</dbReference>
<evidence type="ECO:0008006" key="9">
    <source>
        <dbReference type="Google" id="ProtNLM"/>
    </source>
</evidence>
<dbReference type="CDD" id="cd11375">
    <property type="entry name" value="Peptidase_M54"/>
    <property type="match status" value="1"/>
</dbReference>
<keyword evidence="6" id="KW-0482">Metalloprotease</keyword>
<evidence type="ECO:0000313" key="7">
    <source>
        <dbReference type="EMBL" id="KAJ8316676.1"/>
    </source>
</evidence>
<accession>A0ABQ9FKL4</accession>
<keyword evidence="2" id="KW-0645">Protease</keyword>
<evidence type="ECO:0000256" key="2">
    <source>
        <dbReference type="ARBA" id="ARBA00022670"/>
    </source>
</evidence>
<evidence type="ECO:0000256" key="3">
    <source>
        <dbReference type="ARBA" id="ARBA00022723"/>
    </source>
</evidence>
<dbReference type="PANTHER" id="PTHR15910:SF1">
    <property type="entry name" value="ARCHAEMETZINCIN-2"/>
    <property type="match status" value="1"/>
</dbReference>
<dbReference type="Proteomes" id="UP001217089">
    <property type="component" value="Unassembled WGS sequence"/>
</dbReference>
<dbReference type="PANTHER" id="PTHR15910">
    <property type="entry name" value="ARCHAEMETZINCIN"/>
    <property type="match status" value="1"/>
</dbReference>
<dbReference type="Pfam" id="PF07998">
    <property type="entry name" value="Peptidase_M54"/>
    <property type="match status" value="1"/>
</dbReference>
<evidence type="ECO:0000256" key="4">
    <source>
        <dbReference type="ARBA" id="ARBA00022801"/>
    </source>
</evidence>
<evidence type="ECO:0000256" key="1">
    <source>
        <dbReference type="ARBA" id="ARBA00001947"/>
    </source>
</evidence>
<evidence type="ECO:0000256" key="6">
    <source>
        <dbReference type="ARBA" id="ARBA00023049"/>
    </source>
</evidence>
<organism evidence="7 8">
    <name type="scientific">Tegillarca granosa</name>
    <name type="common">Malaysian cockle</name>
    <name type="synonym">Anadara granosa</name>
    <dbReference type="NCBI Taxonomy" id="220873"/>
    <lineage>
        <taxon>Eukaryota</taxon>
        <taxon>Metazoa</taxon>
        <taxon>Spiralia</taxon>
        <taxon>Lophotrochozoa</taxon>
        <taxon>Mollusca</taxon>
        <taxon>Bivalvia</taxon>
        <taxon>Autobranchia</taxon>
        <taxon>Pteriomorphia</taxon>
        <taxon>Arcoida</taxon>
        <taxon>Arcoidea</taxon>
        <taxon>Arcidae</taxon>
        <taxon>Tegillarca</taxon>
    </lineage>
</organism>
<protein>
    <recommendedName>
        <fullName evidence="9">Archaemetzincin-2</fullName>
    </recommendedName>
</protein>
<dbReference type="InterPro" id="IPR012962">
    <property type="entry name" value="Pept_M54_archaemetzincn"/>
</dbReference>
<keyword evidence="8" id="KW-1185">Reference proteome</keyword>
<comment type="cofactor">
    <cofactor evidence="1">
        <name>Zn(2+)</name>
        <dbReference type="ChEBI" id="CHEBI:29105"/>
    </cofactor>
</comment>
<evidence type="ECO:0000313" key="8">
    <source>
        <dbReference type="Proteomes" id="UP001217089"/>
    </source>
</evidence>
<keyword evidence="5" id="KW-0862">Zinc</keyword>
<gene>
    <name evidence="7" type="ORF">KUTeg_005775</name>
</gene>
<evidence type="ECO:0000256" key="5">
    <source>
        <dbReference type="ARBA" id="ARBA00022833"/>
    </source>
</evidence>
<dbReference type="EMBL" id="JARBDR010000280">
    <property type="protein sequence ID" value="KAJ8316676.1"/>
    <property type="molecule type" value="Genomic_DNA"/>
</dbReference>